<dbReference type="KEGG" id="tcc:108660634"/>
<accession>A0AB32VUF8</accession>
<reference evidence="3" key="2">
    <citation type="submission" date="2025-08" db="UniProtKB">
        <authorList>
            <consortium name="RefSeq"/>
        </authorList>
    </citation>
    <scope>IDENTIFICATION</scope>
</reference>
<dbReference type="Pfam" id="PF00665">
    <property type="entry name" value="rve"/>
    <property type="match status" value="1"/>
</dbReference>
<name>A0AB32VUF8_THECC</name>
<dbReference type="InterPro" id="IPR052160">
    <property type="entry name" value="Gypsy_RT_Integrase-like"/>
</dbReference>
<sequence>MPLNNILGIEIFDTWGIDFIGPFISSYNNKYILLAVVYASKWVEASTFPHNNSKVVMNFIKKNIFTRFSTPRTIISDEESHFCNKYFDTLLEKYGVKHKVTTVYHPQTSGQAEVSSREIKRILEKTACPIRKDWARRLDDTLWAHRTAYKTPIGMSPYKLVFGKACHLLVELEHNDWAVKKLNFDLQAAGNCTAALKGRVTALDKARIGHEIECFSTAALKKSAAVLNKEKIGKTFERHNAGHWQRFSDQPEAAMVPIVWEFYENAVEHVDGVAFVSGKRVPFHSQDINAFFGTPNIENDEYG</sequence>
<organism evidence="2 3">
    <name type="scientific">Theobroma cacao</name>
    <name type="common">Cacao</name>
    <name type="synonym">Cocoa</name>
    <dbReference type="NCBI Taxonomy" id="3641"/>
    <lineage>
        <taxon>Eukaryota</taxon>
        <taxon>Viridiplantae</taxon>
        <taxon>Streptophyta</taxon>
        <taxon>Embryophyta</taxon>
        <taxon>Tracheophyta</taxon>
        <taxon>Spermatophyta</taxon>
        <taxon>Magnoliopsida</taxon>
        <taxon>eudicotyledons</taxon>
        <taxon>Gunneridae</taxon>
        <taxon>Pentapetalae</taxon>
        <taxon>rosids</taxon>
        <taxon>malvids</taxon>
        <taxon>Malvales</taxon>
        <taxon>Malvaceae</taxon>
        <taxon>Byttnerioideae</taxon>
        <taxon>Theobroma</taxon>
    </lineage>
</organism>
<dbReference type="PANTHER" id="PTHR47266">
    <property type="entry name" value="ENDONUCLEASE-RELATED"/>
    <property type="match status" value="1"/>
</dbReference>
<reference evidence="2" key="1">
    <citation type="journal article" date="1997" name="Nucleic Acids Res.">
        <title>tRNAscan-SE: a program for improved detection of transfer RNA genes in genomic sequence.</title>
        <authorList>
            <person name="Lowe T.M."/>
            <person name="Eddy S.R."/>
        </authorList>
    </citation>
    <scope>NUCLEOTIDE SEQUENCE [LARGE SCALE GENOMIC DNA]</scope>
    <source>
        <strain evidence="2">r\B97-61/B2</strain>
    </source>
</reference>
<protein>
    <submittedName>
        <fullName evidence="3">Uncharacterized protein LOC108660634</fullName>
    </submittedName>
</protein>
<dbReference type="InterPro" id="IPR001584">
    <property type="entry name" value="Integrase_cat-core"/>
</dbReference>
<evidence type="ECO:0000259" key="1">
    <source>
        <dbReference type="PROSITE" id="PS50994"/>
    </source>
</evidence>
<dbReference type="Proteomes" id="UP000694886">
    <property type="component" value="Chromosome 2"/>
</dbReference>
<dbReference type="InterPro" id="IPR012337">
    <property type="entry name" value="RNaseH-like_sf"/>
</dbReference>
<dbReference type="RefSeq" id="XP_017970373.1">
    <property type="nucleotide sequence ID" value="XM_018114884.1"/>
</dbReference>
<dbReference type="GeneID" id="108660634"/>
<evidence type="ECO:0000313" key="2">
    <source>
        <dbReference type="Proteomes" id="UP000694886"/>
    </source>
</evidence>
<dbReference type="GO" id="GO:0003676">
    <property type="term" value="F:nucleic acid binding"/>
    <property type="evidence" value="ECO:0007669"/>
    <property type="project" value="InterPro"/>
</dbReference>
<evidence type="ECO:0000313" key="3">
    <source>
        <dbReference type="RefSeq" id="XP_017970373.1"/>
    </source>
</evidence>
<dbReference type="PROSITE" id="PS50994">
    <property type="entry name" value="INTEGRASE"/>
    <property type="match status" value="1"/>
</dbReference>
<dbReference type="SUPFAM" id="SSF53098">
    <property type="entry name" value="Ribonuclease H-like"/>
    <property type="match status" value="1"/>
</dbReference>
<dbReference type="Gene3D" id="3.30.420.10">
    <property type="entry name" value="Ribonuclease H-like superfamily/Ribonuclease H"/>
    <property type="match status" value="1"/>
</dbReference>
<dbReference type="GO" id="GO:0015074">
    <property type="term" value="P:DNA integration"/>
    <property type="evidence" value="ECO:0007669"/>
    <property type="project" value="InterPro"/>
</dbReference>
<feature type="domain" description="Integrase catalytic" evidence="1">
    <location>
        <begin position="1"/>
        <end position="165"/>
    </location>
</feature>
<dbReference type="AlphaFoldDB" id="A0AB32VUF8"/>
<proteinExistence type="predicted"/>
<dbReference type="InterPro" id="IPR036397">
    <property type="entry name" value="RNaseH_sf"/>
</dbReference>
<gene>
    <name evidence="3" type="primary">LOC108660634</name>
</gene>
<dbReference type="Gramene" id="Tc02v2_t014140.1">
    <property type="protein sequence ID" value="Tc02v2_p014140.1"/>
    <property type="gene ID" value="Tc02v2_g014140"/>
</dbReference>